<accession>A0A177E6W7</accession>
<evidence type="ECO:0000256" key="8">
    <source>
        <dbReference type="HAMAP-Rule" id="MF_01895"/>
    </source>
</evidence>
<keyword evidence="4 8" id="KW-0540">Nuclease</keyword>
<dbReference type="Gene3D" id="2.40.50.140">
    <property type="entry name" value="Nucleic acid-binding proteins"/>
    <property type="match status" value="2"/>
</dbReference>
<dbReference type="GO" id="GO:0006402">
    <property type="term" value="P:mRNA catabolic process"/>
    <property type="evidence" value="ECO:0007669"/>
    <property type="project" value="TreeGrafter"/>
</dbReference>
<evidence type="ECO:0000256" key="4">
    <source>
        <dbReference type="ARBA" id="ARBA00022722"/>
    </source>
</evidence>
<dbReference type="InterPro" id="IPR001900">
    <property type="entry name" value="RNase_II/R"/>
</dbReference>
<dbReference type="GO" id="GO:0005829">
    <property type="term" value="C:cytosol"/>
    <property type="evidence" value="ECO:0007669"/>
    <property type="project" value="TreeGrafter"/>
</dbReference>
<dbReference type="PANTHER" id="PTHR23355:SF9">
    <property type="entry name" value="DIS3-LIKE EXONUCLEASE 2"/>
    <property type="match status" value="1"/>
</dbReference>
<comment type="similarity">
    <text evidence="8">Belongs to the RNR ribonuclease family. RNase R subfamily.</text>
</comment>
<comment type="function">
    <text evidence="8">3'-5' exoribonuclease that releases 5'-nucleoside monophosphates and is involved in maturation of structured RNAs.</text>
</comment>
<evidence type="ECO:0000256" key="6">
    <source>
        <dbReference type="ARBA" id="ARBA00022839"/>
    </source>
</evidence>
<dbReference type="SMART" id="SM00357">
    <property type="entry name" value="CSP"/>
    <property type="match status" value="1"/>
</dbReference>
<dbReference type="SMART" id="SM00955">
    <property type="entry name" value="RNB"/>
    <property type="match status" value="1"/>
</dbReference>
<dbReference type="GO" id="GO:0003723">
    <property type="term" value="F:RNA binding"/>
    <property type="evidence" value="ECO:0007669"/>
    <property type="project" value="UniProtKB-UniRule"/>
</dbReference>
<dbReference type="InterPro" id="IPR011129">
    <property type="entry name" value="CSD"/>
</dbReference>
<name>A0A177E6W7_9BACT</name>
<dbReference type="SMART" id="SM00316">
    <property type="entry name" value="S1"/>
    <property type="match status" value="1"/>
</dbReference>
<evidence type="ECO:0000256" key="3">
    <source>
        <dbReference type="ARBA" id="ARBA00022490"/>
    </source>
</evidence>
<reference evidence="10 11" key="1">
    <citation type="submission" date="2016-02" db="EMBL/GenBank/DDBJ databases">
        <title>Draft genome sequence of Thermodesulfatator sp. S606.</title>
        <authorList>
            <person name="Lai Q."/>
            <person name="Cao J."/>
            <person name="Dupont S."/>
            <person name="Shao Z."/>
            <person name="Jebbar M."/>
            <person name="Alain K."/>
        </authorList>
    </citation>
    <scope>NUCLEOTIDE SEQUENCE [LARGE SCALE GENOMIC DNA]</scope>
    <source>
        <strain evidence="10 11">S606</strain>
    </source>
</reference>
<evidence type="ECO:0000256" key="2">
    <source>
        <dbReference type="ARBA" id="ARBA00004496"/>
    </source>
</evidence>
<sequence>MAKKKKKKPRVGLPTEKEIVAAMKKAGRPVLLRELYHILNIPTSDRKEFRTLVKRLTKEGKLVHIKGKRYGLPEQMQLITGKLKVHPDGYGLLEPEELKKPVVYIPPGRLKGAINGDKVVVRVETPTRKRPEGTVIRILERAKKYIVGFFYRGRRVSTVIPEDDRFPFEILIPPDATKGAEDGDMVVAEIVDFSPGRKIPEGRIIAVLGDPEDLSTQIKAVIYKYELPFRFSRAVKKELKEIPDEVREEDKAGRKDFRKLLFVTIDGETAKDFDDAIYVRKLPKGWRLYVAIADVAHYVRPNTALDKEAYERGTSVYFPGTVVPMFPEKLSNNLCSLNPEVDRLAMVAVIDFDREGNRRQMKFYEGVIKSHQRFTYNIVRDVIEKKDPQARRKYKRFLGMLENAAELCRLLRQKRLARGSIDFDLPEPEVILDAQGQPEDIVRRERHFAHFIIEEFMIAANEAVAEYLTEKGYPILYRVHEPPDLEKLKEFVDFVATLGLELKLPREPEPSWLQMVIEMAEGKPYAYLVNTLLLRSLKQAKYSPENIGHFGLAPECYCHFTSPIRRYPDLVVHRALKAALKKKKPPYKLQKLEEMGKHLSERERIAMEAEREALDRVKVMLMKHRIGEVFDGVISAVTAFGFFVDLFEIYVSGVVRLVDLADDYYVLDEKNHRLVGRRTGKVFQLGDLVRVKVKDVNVSRRHINFELIEKIKSPN</sequence>
<keyword evidence="7 8" id="KW-0694">RNA-binding</keyword>
<dbReference type="NCBIfam" id="TIGR02063">
    <property type="entry name" value="RNase_R"/>
    <property type="match status" value="1"/>
</dbReference>
<comment type="subcellular location">
    <subcellularLocation>
        <location evidence="2 8">Cytoplasm</location>
    </subcellularLocation>
</comment>
<dbReference type="PROSITE" id="PS50126">
    <property type="entry name" value="S1"/>
    <property type="match status" value="1"/>
</dbReference>
<gene>
    <name evidence="8" type="primary">rnr</name>
    <name evidence="10" type="ORF">TH606_05845</name>
</gene>
<evidence type="ECO:0000256" key="7">
    <source>
        <dbReference type="ARBA" id="ARBA00022884"/>
    </source>
</evidence>
<evidence type="ECO:0000256" key="1">
    <source>
        <dbReference type="ARBA" id="ARBA00001849"/>
    </source>
</evidence>
<dbReference type="STRING" id="1795632.TH606_05845"/>
<dbReference type="GO" id="GO:0008859">
    <property type="term" value="F:exoribonuclease II activity"/>
    <property type="evidence" value="ECO:0007669"/>
    <property type="project" value="UniProtKB-UniRule"/>
</dbReference>
<dbReference type="NCBIfam" id="TIGR00358">
    <property type="entry name" value="3_prime_RNase"/>
    <property type="match status" value="1"/>
</dbReference>
<dbReference type="EC" id="3.1.13.1" evidence="8"/>
<dbReference type="PANTHER" id="PTHR23355">
    <property type="entry name" value="RIBONUCLEASE"/>
    <property type="match status" value="1"/>
</dbReference>
<evidence type="ECO:0000313" key="10">
    <source>
        <dbReference type="EMBL" id="OAG27635.1"/>
    </source>
</evidence>
<dbReference type="Pfam" id="PF00773">
    <property type="entry name" value="RNB"/>
    <property type="match status" value="1"/>
</dbReference>
<keyword evidence="3 8" id="KW-0963">Cytoplasm</keyword>
<evidence type="ECO:0000256" key="5">
    <source>
        <dbReference type="ARBA" id="ARBA00022801"/>
    </source>
</evidence>
<dbReference type="InterPro" id="IPR011805">
    <property type="entry name" value="RNase_R"/>
</dbReference>
<dbReference type="InterPro" id="IPR040476">
    <property type="entry name" value="CSD2"/>
</dbReference>
<proteinExistence type="inferred from homology"/>
<dbReference type="Pfam" id="PF08206">
    <property type="entry name" value="OB_RNB"/>
    <property type="match status" value="1"/>
</dbReference>
<dbReference type="InterPro" id="IPR013223">
    <property type="entry name" value="RNase_B_OB_dom"/>
</dbReference>
<feature type="domain" description="S1 motif" evidence="9">
    <location>
        <begin position="627"/>
        <end position="708"/>
    </location>
</feature>
<dbReference type="HAMAP" id="MF_01895">
    <property type="entry name" value="RNase_R"/>
    <property type="match status" value="1"/>
</dbReference>
<keyword evidence="6 8" id="KW-0269">Exonuclease</keyword>
<dbReference type="InterPro" id="IPR003029">
    <property type="entry name" value="S1_domain"/>
</dbReference>
<dbReference type="EMBL" id="LSFI01000023">
    <property type="protein sequence ID" value="OAG27635.1"/>
    <property type="molecule type" value="Genomic_DNA"/>
</dbReference>
<dbReference type="SUPFAM" id="SSF50249">
    <property type="entry name" value="Nucleic acid-binding proteins"/>
    <property type="match status" value="4"/>
</dbReference>
<keyword evidence="5 8" id="KW-0378">Hydrolase</keyword>
<protein>
    <recommendedName>
        <fullName evidence="8">Ribonuclease R</fullName>
        <shortName evidence="8">RNase R</shortName>
        <ecNumber evidence="8">3.1.13.1</ecNumber>
    </recommendedName>
</protein>
<dbReference type="InterPro" id="IPR004476">
    <property type="entry name" value="RNase_II/RNase_R"/>
</dbReference>
<comment type="catalytic activity">
    <reaction evidence="1 8">
        <text>Exonucleolytic cleavage in the 3'- to 5'-direction to yield nucleoside 5'-phosphates.</text>
        <dbReference type="EC" id="3.1.13.1"/>
    </reaction>
</comment>
<comment type="caution">
    <text evidence="10">The sequence shown here is derived from an EMBL/GenBank/DDBJ whole genome shotgun (WGS) entry which is preliminary data.</text>
</comment>
<dbReference type="AlphaFoldDB" id="A0A177E6W7"/>
<organism evidence="10 11">
    <name type="scientific">Thermodesulfatator autotrophicus</name>
    <dbReference type="NCBI Taxonomy" id="1795632"/>
    <lineage>
        <taxon>Bacteria</taxon>
        <taxon>Pseudomonadati</taxon>
        <taxon>Thermodesulfobacteriota</taxon>
        <taxon>Thermodesulfobacteria</taxon>
        <taxon>Thermodesulfobacteriales</taxon>
        <taxon>Thermodesulfatatoraceae</taxon>
        <taxon>Thermodesulfatator</taxon>
    </lineage>
</organism>
<evidence type="ECO:0000259" key="9">
    <source>
        <dbReference type="PROSITE" id="PS50126"/>
    </source>
</evidence>
<dbReference type="CDD" id="cd04471">
    <property type="entry name" value="S1_RNase_R"/>
    <property type="match status" value="1"/>
</dbReference>
<dbReference type="RefSeq" id="WP_082863543.1">
    <property type="nucleotide sequence ID" value="NZ_LSFI01000023.1"/>
</dbReference>
<dbReference type="InterPro" id="IPR012340">
    <property type="entry name" value="NA-bd_OB-fold"/>
</dbReference>
<dbReference type="Proteomes" id="UP000076964">
    <property type="component" value="Unassembled WGS sequence"/>
</dbReference>
<dbReference type="InterPro" id="IPR050180">
    <property type="entry name" value="RNR_Ribonuclease"/>
</dbReference>
<keyword evidence="11" id="KW-1185">Reference proteome</keyword>
<dbReference type="Pfam" id="PF17876">
    <property type="entry name" value="CSD2"/>
    <property type="match status" value="1"/>
</dbReference>
<evidence type="ECO:0000313" key="11">
    <source>
        <dbReference type="Proteomes" id="UP000076964"/>
    </source>
</evidence>
<dbReference type="OrthoDB" id="9764149at2"/>
<dbReference type="Pfam" id="PF00575">
    <property type="entry name" value="S1"/>
    <property type="match status" value="1"/>
</dbReference>